<sequence length="279" mass="29752">MQLRLSHPVTRRFAVLWAALIILTGLMFAPQSDAQERNLVIFGDSVIADPPVGEWIGGRFAASSAPGSTAACPTSNNNYGVRAAHKVGLSPWDYACTGTTSISPGPQFSTQVDRALAAGALTPATARVVISSGFNDTYNNQNLSDQDLRNRFVGAMSPQINRIRAAAPNARIQIVGYGTITTNDHICLVHVGGNISDRTPAPQVGHWERQAQNMQIDLARATGVEFVDLKPSTVDRGMCGPDHLRGWAGLVDFHAGPGNLPFHLTSRGHEHVANVIAGS</sequence>
<gene>
    <name evidence="2" type="ORF">QP029_05215</name>
</gene>
<protein>
    <submittedName>
        <fullName evidence="2">GDSL-type esterase/lipase family protein</fullName>
    </submittedName>
</protein>
<dbReference type="InterPro" id="IPR036514">
    <property type="entry name" value="SGNH_hydro_sf"/>
</dbReference>
<keyword evidence="3" id="KW-1185">Reference proteome</keyword>
<evidence type="ECO:0000313" key="3">
    <source>
        <dbReference type="Proteomes" id="UP001238805"/>
    </source>
</evidence>
<name>A0ABY8VNT0_9CORY</name>
<accession>A0ABY8VNT0</accession>
<feature type="domain" description="SGNH hydrolase-type esterase" evidence="1">
    <location>
        <begin position="42"/>
        <end position="270"/>
    </location>
</feature>
<dbReference type="RefSeq" id="WP_284875761.1">
    <property type="nucleotide sequence ID" value="NZ_CP126970.1"/>
</dbReference>
<dbReference type="Pfam" id="PF13472">
    <property type="entry name" value="Lipase_GDSL_2"/>
    <property type="match status" value="1"/>
</dbReference>
<dbReference type="EMBL" id="CP126970">
    <property type="protein sequence ID" value="WIM71188.1"/>
    <property type="molecule type" value="Genomic_DNA"/>
</dbReference>
<proteinExistence type="predicted"/>
<dbReference type="Gene3D" id="3.40.50.1110">
    <property type="entry name" value="SGNH hydrolase"/>
    <property type="match status" value="1"/>
</dbReference>
<evidence type="ECO:0000313" key="2">
    <source>
        <dbReference type="EMBL" id="WIM71188.1"/>
    </source>
</evidence>
<dbReference type="SUPFAM" id="SSF52266">
    <property type="entry name" value="SGNH hydrolase"/>
    <property type="match status" value="1"/>
</dbReference>
<reference evidence="2 3" key="1">
    <citation type="submission" date="2023-05" db="EMBL/GenBank/DDBJ databases">
        <title>Corynebacterium suedekumii sp. nov. and Corynebacterium breve sp. nov. isolated from raw cow's milk.</title>
        <authorList>
            <person name="Baer M.K."/>
            <person name="Mehl L."/>
            <person name="Hellmuth R."/>
            <person name="Marke G."/>
            <person name="Lipski A."/>
        </authorList>
    </citation>
    <scope>NUCLEOTIDE SEQUENCE [LARGE SCALE GENOMIC DNA]</scope>
    <source>
        <strain evidence="2 3">LM112</strain>
    </source>
</reference>
<evidence type="ECO:0000259" key="1">
    <source>
        <dbReference type="Pfam" id="PF13472"/>
    </source>
</evidence>
<dbReference type="InterPro" id="IPR013830">
    <property type="entry name" value="SGNH_hydro"/>
</dbReference>
<dbReference type="Proteomes" id="UP001238805">
    <property type="component" value="Chromosome"/>
</dbReference>
<organism evidence="2 3">
    <name type="scientific">Corynebacterium suedekumii</name>
    <dbReference type="NCBI Taxonomy" id="3049801"/>
    <lineage>
        <taxon>Bacteria</taxon>
        <taxon>Bacillati</taxon>
        <taxon>Actinomycetota</taxon>
        <taxon>Actinomycetes</taxon>
        <taxon>Mycobacteriales</taxon>
        <taxon>Corynebacteriaceae</taxon>
        <taxon>Corynebacterium</taxon>
    </lineage>
</organism>